<comment type="caution">
    <text evidence="3">The sequence shown here is derived from an EMBL/GenBank/DDBJ whole genome shotgun (WGS) entry which is preliminary data.</text>
</comment>
<dbReference type="Proteomes" id="UP000570010">
    <property type="component" value="Unassembled WGS sequence"/>
</dbReference>
<dbReference type="PANTHER" id="PTHR40078:SF1">
    <property type="entry name" value="INTEGRAL MEMBRANE PROTEIN"/>
    <property type="match status" value="1"/>
</dbReference>
<evidence type="ECO:0000313" key="3">
    <source>
        <dbReference type="EMBL" id="NEY82802.1"/>
    </source>
</evidence>
<dbReference type="Proteomes" id="UP000472971">
    <property type="component" value="Unassembled WGS sequence"/>
</dbReference>
<dbReference type="InterPro" id="IPR038750">
    <property type="entry name" value="YczE/YyaS-like"/>
</dbReference>
<name>A0A6B3W0T7_9BACI</name>
<keyword evidence="4" id="KW-1185">Reference proteome</keyword>
<protein>
    <submittedName>
        <fullName evidence="3">YitT family protein</fullName>
    </submittedName>
</protein>
<evidence type="ECO:0000313" key="5">
    <source>
        <dbReference type="Proteomes" id="UP000570010"/>
    </source>
</evidence>
<feature type="transmembrane region" description="Helical" evidence="1">
    <location>
        <begin position="47"/>
        <end position="70"/>
    </location>
</feature>
<evidence type="ECO:0000313" key="2">
    <source>
        <dbReference type="EMBL" id="MBA4538438.1"/>
    </source>
</evidence>
<dbReference type="Pfam" id="PF19700">
    <property type="entry name" value="DUF6198"/>
    <property type="match status" value="1"/>
</dbReference>
<keyword evidence="1" id="KW-0812">Transmembrane</keyword>
<feature type="transmembrane region" description="Helical" evidence="1">
    <location>
        <begin position="82"/>
        <end position="102"/>
    </location>
</feature>
<reference evidence="2 5" key="2">
    <citation type="submission" date="2020-07" db="EMBL/GenBank/DDBJ databases">
        <authorList>
            <person name="Feng H."/>
        </authorList>
    </citation>
    <scope>NUCLEOTIDE SEQUENCE [LARGE SCALE GENOMIC DNA]</scope>
    <source>
        <strain evidence="2">S-12</strain>
        <strain evidence="5">s-12</strain>
    </source>
</reference>
<dbReference type="EMBL" id="JAAIWN010000047">
    <property type="protein sequence ID" value="NEY82802.1"/>
    <property type="molecule type" value="Genomic_DNA"/>
</dbReference>
<dbReference type="EMBL" id="JACEIO010000045">
    <property type="protein sequence ID" value="MBA4538438.1"/>
    <property type="molecule type" value="Genomic_DNA"/>
</dbReference>
<proteinExistence type="predicted"/>
<sequence>MVQKKRGQVGPRFIMYILGLLIMSLGIVLLIKAALGATPWDVFHVGLFLQLGLTIGSWSIIVGVFILLAASIISKELPQIGALLNMLLVGVFIDLYLLLPVIKTPISFLGKTTMLVSGIILIGYGMGLYISAGFGAGPRDSLMIALTSKTGWKIGHVRSIMEIIVLMIGWLLGGPVSIGTVIFTIVIGPIASIAIPQCEKFTNTFLKRLKKRQKNLSLSKQHDKSINRGANV</sequence>
<dbReference type="RefSeq" id="WP_163243201.1">
    <property type="nucleotide sequence ID" value="NZ_JAAIWN010000047.1"/>
</dbReference>
<evidence type="ECO:0000256" key="1">
    <source>
        <dbReference type="SAM" id="Phobius"/>
    </source>
</evidence>
<feature type="transmembrane region" description="Helical" evidence="1">
    <location>
        <begin position="13"/>
        <end position="35"/>
    </location>
</feature>
<dbReference type="PANTHER" id="PTHR40078">
    <property type="entry name" value="INTEGRAL MEMBRANE PROTEIN-RELATED"/>
    <property type="match status" value="1"/>
</dbReference>
<gene>
    <name evidence="3" type="ORF">G4D64_15135</name>
    <name evidence="2" type="ORF">H1Z61_15185</name>
</gene>
<evidence type="ECO:0000313" key="4">
    <source>
        <dbReference type="Proteomes" id="UP000472971"/>
    </source>
</evidence>
<organism evidence="3 4">
    <name type="scientific">Bacillus aquiflavi</name>
    <dbReference type="NCBI Taxonomy" id="2672567"/>
    <lineage>
        <taxon>Bacteria</taxon>
        <taxon>Bacillati</taxon>
        <taxon>Bacillota</taxon>
        <taxon>Bacilli</taxon>
        <taxon>Bacillales</taxon>
        <taxon>Bacillaceae</taxon>
        <taxon>Bacillus</taxon>
    </lineage>
</organism>
<keyword evidence="1" id="KW-0472">Membrane</keyword>
<accession>A0A6B3W0T7</accession>
<reference evidence="3 4" key="1">
    <citation type="submission" date="2020-02" db="EMBL/GenBank/DDBJ databases">
        <title>Bacillus aquiflavi sp. nov., isolated from yellow water of strong flavor Chinese baijiu in Yibin region of China.</title>
        <authorList>
            <person name="Xie J."/>
        </authorList>
    </citation>
    <scope>NUCLEOTIDE SEQUENCE [LARGE SCALE GENOMIC DNA]</scope>
    <source>
        <strain evidence="3 4">3H-10</strain>
    </source>
</reference>
<feature type="transmembrane region" description="Helical" evidence="1">
    <location>
        <begin position="114"/>
        <end position="134"/>
    </location>
</feature>
<dbReference type="AlphaFoldDB" id="A0A6B3W0T7"/>
<keyword evidence="1" id="KW-1133">Transmembrane helix</keyword>